<dbReference type="CDD" id="cd00082">
    <property type="entry name" value="HisKA"/>
    <property type="match status" value="1"/>
</dbReference>
<evidence type="ECO:0000256" key="8">
    <source>
        <dbReference type="ARBA" id="ARBA00023012"/>
    </source>
</evidence>
<reference evidence="14 15" key="1">
    <citation type="submission" date="2016-10" db="EMBL/GenBank/DDBJ databases">
        <authorList>
            <person name="de Groot N.N."/>
        </authorList>
    </citation>
    <scope>NUCLEOTIDE SEQUENCE [LARGE SCALE GENOMIC DNA]</scope>
    <source>
        <strain evidence="14 15">CGMCC 1.10267</strain>
    </source>
</reference>
<comment type="catalytic activity">
    <reaction evidence="1">
        <text>ATP + protein L-histidine = ADP + protein N-phospho-L-histidine.</text>
        <dbReference type="EC" id="2.7.13.3"/>
    </reaction>
</comment>
<feature type="domain" description="PAC" evidence="13">
    <location>
        <begin position="219"/>
        <end position="273"/>
    </location>
</feature>
<dbReference type="SUPFAM" id="SSF55785">
    <property type="entry name" value="PYP-like sensor domain (PAS domain)"/>
    <property type="match status" value="2"/>
</dbReference>
<evidence type="ECO:0000259" key="10">
    <source>
        <dbReference type="PROSITE" id="PS50109"/>
    </source>
</evidence>
<dbReference type="InterPro" id="IPR004358">
    <property type="entry name" value="Sig_transdc_His_kin-like_C"/>
</dbReference>
<dbReference type="InterPro" id="IPR035965">
    <property type="entry name" value="PAS-like_dom_sf"/>
</dbReference>
<dbReference type="SMART" id="SM00448">
    <property type="entry name" value="REC"/>
    <property type="match status" value="1"/>
</dbReference>
<dbReference type="InterPro" id="IPR003661">
    <property type="entry name" value="HisK_dim/P_dom"/>
</dbReference>
<keyword evidence="7" id="KW-0067">ATP-binding</keyword>
<dbReference type="InterPro" id="IPR013767">
    <property type="entry name" value="PAS_fold"/>
</dbReference>
<dbReference type="GO" id="GO:0005524">
    <property type="term" value="F:ATP binding"/>
    <property type="evidence" value="ECO:0007669"/>
    <property type="project" value="UniProtKB-KW"/>
</dbReference>
<protein>
    <recommendedName>
        <fullName evidence="2">histidine kinase</fullName>
        <ecNumber evidence="2">2.7.13.3</ecNumber>
    </recommendedName>
</protein>
<dbReference type="RefSeq" id="WP_090600244.1">
    <property type="nucleotide sequence ID" value="NZ_FNCS01000031.1"/>
</dbReference>
<dbReference type="InterPro" id="IPR001610">
    <property type="entry name" value="PAC"/>
</dbReference>
<dbReference type="InterPro" id="IPR013655">
    <property type="entry name" value="PAS_fold_3"/>
</dbReference>
<feature type="domain" description="PAC" evidence="13">
    <location>
        <begin position="101"/>
        <end position="153"/>
    </location>
</feature>
<dbReference type="PANTHER" id="PTHR43065:SF46">
    <property type="entry name" value="C4-DICARBOXYLATE TRANSPORT SENSOR PROTEIN DCTB"/>
    <property type="match status" value="1"/>
</dbReference>
<evidence type="ECO:0000256" key="7">
    <source>
        <dbReference type="ARBA" id="ARBA00022840"/>
    </source>
</evidence>
<keyword evidence="5" id="KW-0547">Nucleotide-binding</keyword>
<evidence type="ECO:0000259" key="11">
    <source>
        <dbReference type="PROSITE" id="PS50110"/>
    </source>
</evidence>
<dbReference type="PROSITE" id="PS50109">
    <property type="entry name" value="HIS_KIN"/>
    <property type="match status" value="1"/>
</dbReference>
<dbReference type="Pfam" id="PF00512">
    <property type="entry name" value="HisKA"/>
    <property type="match status" value="1"/>
</dbReference>
<evidence type="ECO:0000256" key="9">
    <source>
        <dbReference type="PROSITE-ProRule" id="PRU00169"/>
    </source>
</evidence>
<keyword evidence="15" id="KW-1185">Reference proteome</keyword>
<dbReference type="InterPro" id="IPR000700">
    <property type="entry name" value="PAS-assoc_C"/>
</dbReference>
<keyword evidence="3 9" id="KW-0597">Phosphoprotein</keyword>
<dbReference type="EC" id="2.7.13.3" evidence="2"/>
<feature type="modified residue" description="4-aspartylphosphate" evidence="9">
    <location>
        <position position="578"/>
    </location>
</feature>
<organism evidence="14 15">
    <name type="scientific">Pelagibacterium luteolum</name>
    <dbReference type="NCBI Taxonomy" id="440168"/>
    <lineage>
        <taxon>Bacteria</taxon>
        <taxon>Pseudomonadati</taxon>
        <taxon>Pseudomonadota</taxon>
        <taxon>Alphaproteobacteria</taxon>
        <taxon>Hyphomicrobiales</taxon>
        <taxon>Devosiaceae</taxon>
        <taxon>Pelagibacterium</taxon>
    </lineage>
</organism>
<dbReference type="PANTHER" id="PTHR43065">
    <property type="entry name" value="SENSOR HISTIDINE KINASE"/>
    <property type="match status" value="1"/>
</dbReference>
<dbReference type="InterPro" id="IPR003594">
    <property type="entry name" value="HATPase_dom"/>
</dbReference>
<proteinExistence type="predicted"/>
<feature type="domain" description="PAS" evidence="12">
    <location>
        <begin position="147"/>
        <end position="200"/>
    </location>
</feature>
<dbReference type="Gene3D" id="1.10.287.130">
    <property type="match status" value="1"/>
</dbReference>
<dbReference type="PROSITE" id="PS50112">
    <property type="entry name" value="PAS"/>
    <property type="match status" value="2"/>
</dbReference>
<dbReference type="SMART" id="SM00086">
    <property type="entry name" value="PAC"/>
    <property type="match status" value="2"/>
</dbReference>
<dbReference type="InterPro" id="IPR036097">
    <property type="entry name" value="HisK_dim/P_sf"/>
</dbReference>
<dbReference type="Gene3D" id="3.30.450.20">
    <property type="entry name" value="PAS domain"/>
    <property type="match status" value="2"/>
</dbReference>
<dbReference type="SMART" id="SM00388">
    <property type="entry name" value="HisKA"/>
    <property type="match status" value="1"/>
</dbReference>
<dbReference type="NCBIfam" id="TIGR00229">
    <property type="entry name" value="sensory_box"/>
    <property type="match status" value="2"/>
</dbReference>
<dbReference type="SUPFAM" id="SSF55874">
    <property type="entry name" value="ATPase domain of HSP90 chaperone/DNA topoisomerase II/histidine kinase"/>
    <property type="match status" value="1"/>
</dbReference>
<feature type="domain" description="PAS" evidence="12">
    <location>
        <begin position="26"/>
        <end position="97"/>
    </location>
</feature>
<dbReference type="Proteomes" id="UP000199495">
    <property type="component" value="Unassembled WGS sequence"/>
</dbReference>
<dbReference type="OrthoDB" id="9796100at2"/>
<keyword evidence="8" id="KW-0902">Two-component regulatory system</keyword>
<dbReference type="Pfam" id="PF08447">
    <property type="entry name" value="PAS_3"/>
    <property type="match status" value="1"/>
</dbReference>
<dbReference type="InterPro" id="IPR005467">
    <property type="entry name" value="His_kinase_dom"/>
</dbReference>
<sequence>MGATSLAIYFRDISSEKRQQQLVEENEERLRAVANASVDAVYDWHAETNHLWWNEGISHVFGHDPADVSTIAAWEDLIHPDDRNAIIDRYRSARASRAETVELEYRLIAAQGKYIEVVDRSRFFYATDGTLTRVVGGLRNISERKRAEARLREQAELVNKAQDAIVVRDLDHKVLLWNPSAERMYGWSADEVIGRKVTELGINKSSVFVEAHETVCREGSWSGELVQTSRDGRTLEVEARWTLVEGTDGQSGRVLAINTDRTEQKRLEEHLHQASKLEALGQLTGGVAHDFNNLLMIISGNSELLEERLDSKSLDHELSSMISRAAARGADLTSRLLSFGRRQTLQPVAVSVQSLFRGAGPLWQRTLPANVLLDVEAVSDTHVCADQSQWELALLNLVLNARDAMPLGGTITVDARQSDVSQTEAAELDIGPGQYIALTVSDNGSGIATEHLGRIFEPFFSTKPAGRGTGLGLSMVYGFARQSGGTVTVRSVLSEGTRISLLLPQAVGVQNSIAKPQASQRTLVGMRILAVDDNPELLASLLRLLASLGLVGTGAENADQALVILDRRDERFDFLLSDVVMPGSISGVSLASQVSKRWPHIGIVLASGNIEHGGPVENMSDHQFLQKPFRRSQLREALLKASQKTADRKEHNV</sequence>
<dbReference type="InterPro" id="IPR001789">
    <property type="entry name" value="Sig_transdc_resp-reg_receiver"/>
</dbReference>
<gene>
    <name evidence="14" type="ORF">SAMN04487974_1317</name>
</gene>
<evidence type="ECO:0000256" key="1">
    <source>
        <dbReference type="ARBA" id="ARBA00000085"/>
    </source>
</evidence>
<name>A0A1G8AIR3_9HYPH</name>
<feature type="domain" description="Response regulatory" evidence="11">
    <location>
        <begin position="527"/>
        <end position="642"/>
    </location>
</feature>
<dbReference type="Gene3D" id="3.30.565.10">
    <property type="entry name" value="Histidine kinase-like ATPase, C-terminal domain"/>
    <property type="match status" value="1"/>
</dbReference>
<dbReference type="CDD" id="cd00130">
    <property type="entry name" value="PAS"/>
    <property type="match status" value="2"/>
</dbReference>
<dbReference type="Pfam" id="PF00989">
    <property type="entry name" value="PAS"/>
    <property type="match status" value="1"/>
</dbReference>
<dbReference type="AlphaFoldDB" id="A0A1G8AIR3"/>
<dbReference type="GO" id="GO:0006355">
    <property type="term" value="P:regulation of DNA-templated transcription"/>
    <property type="evidence" value="ECO:0007669"/>
    <property type="project" value="InterPro"/>
</dbReference>
<dbReference type="InterPro" id="IPR036890">
    <property type="entry name" value="HATPase_C_sf"/>
</dbReference>
<evidence type="ECO:0000256" key="2">
    <source>
        <dbReference type="ARBA" id="ARBA00012438"/>
    </source>
</evidence>
<evidence type="ECO:0000256" key="3">
    <source>
        <dbReference type="ARBA" id="ARBA00022553"/>
    </source>
</evidence>
<dbReference type="SMART" id="SM00091">
    <property type="entry name" value="PAS"/>
    <property type="match status" value="2"/>
</dbReference>
<dbReference type="PROSITE" id="PS50110">
    <property type="entry name" value="RESPONSE_REGULATORY"/>
    <property type="match status" value="1"/>
</dbReference>
<dbReference type="Gene3D" id="3.40.50.2300">
    <property type="match status" value="1"/>
</dbReference>
<dbReference type="PROSITE" id="PS50113">
    <property type="entry name" value="PAC"/>
    <property type="match status" value="2"/>
</dbReference>
<evidence type="ECO:0000256" key="4">
    <source>
        <dbReference type="ARBA" id="ARBA00022679"/>
    </source>
</evidence>
<dbReference type="InterPro" id="IPR000014">
    <property type="entry name" value="PAS"/>
</dbReference>
<dbReference type="InterPro" id="IPR011006">
    <property type="entry name" value="CheY-like_superfamily"/>
</dbReference>
<dbReference type="SMART" id="SM00387">
    <property type="entry name" value="HATPase_c"/>
    <property type="match status" value="1"/>
</dbReference>
<dbReference type="PRINTS" id="PR00344">
    <property type="entry name" value="BCTRLSENSOR"/>
</dbReference>
<evidence type="ECO:0000259" key="13">
    <source>
        <dbReference type="PROSITE" id="PS50113"/>
    </source>
</evidence>
<dbReference type="GO" id="GO:0000155">
    <property type="term" value="F:phosphorelay sensor kinase activity"/>
    <property type="evidence" value="ECO:0007669"/>
    <property type="project" value="InterPro"/>
</dbReference>
<dbReference type="SUPFAM" id="SSF52172">
    <property type="entry name" value="CheY-like"/>
    <property type="match status" value="1"/>
</dbReference>
<dbReference type="Pfam" id="PF00072">
    <property type="entry name" value="Response_reg"/>
    <property type="match status" value="1"/>
</dbReference>
<evidence type="ECO:0000256" key="6">
    <source>
        <dbReference type="ARBA" id="ARBA00022777"/>
    </source>
</evidence>
<dbReference type="STRING" id="440168.SAMN04487974_1317"/>
<keyword evidence="6" id="KW-0418">Kinase</keyword>
<evidence type="ECO:0000256" key="5">
    <source>
        <dbReference type="ARBA" id="ARBA00022741"/>
    </source>
</evidence>
<evidence type="ECO:0000313" key="15">
    <source>
        <dbReference type="Proteomes" id="UP000199495"/>
    </source>
</evidence>
<keyword evidence="4" id="KW-0808">Transferase</keyword>
<dbReference type="SUPFAM" id="SSF47384">
    <property type="entry name" value="Homodimeric domain of signal transducing histidine kinase"/>
    <property type="match status" value="1"/>
</dbReference>
<dbReference type="EMBL" id="FNCS01000031">
    <property type="protein sequence ID" value="SDH20811.1"/>
    <property type="molecule type" value="Genomic_DNA"/>
</dbReference>
<feature type="domain" description="Histidine kinase" evidence="10">
    <location>
        <begin position="286"/>
        <end position="507"/>
    </location>
</feature>
<evidence type="ECO:0000313" key="14">
    <source>
        <dbReference type="EMBL" id="SDH20811.1"/>
    </source>
</evidence>
<evidence type="ECO:0000259" key="12">
    <source>
        <dbReference type="PROSITE" id="PS50112"/>
    </source>
</evidence>
<accession>A0A1G8AIR3</accession>
<dbReference type="Pfam" id="PF02518">
    <property type="entry name" value="HATPase_c"/>
    <property type="match status" value="1"/>
</dbReference>